<dbReference type="Proteomes" id="UP000199251">
    <property type="component" value="Unassembled WGS sequence"/>
</dbReference>
<dbReference type="InterPro" id="IPR018060">
    <property type="entry name" value="HTH_AraC"/>
</dbReference>
<dbReference type="OrthoDB" id="5241536at2"/>
<dbReference type="Pfam" id="PF12625">
    <property type="entry name" value="Arabinose_bd"/>
    <property type="match status" value="1"/>
</dbReference>
<dbReference type="PANTHER" id="PTHR47894:SF1">
    <property type="entry name" value="HTH-TYPE TRANSCRIPTIONAL REGULATOR VQSM"/>
    <property type="match status" value="1"/>
</dbReference>
<reference evidence="5 6" key="1">
    <citation type="submission" date="2015-03" db="EMBL/GenBank/DDBJ databases">
        <authorList>
            <person name="Urmite Genomes"/>
        </authorList>
    </citation>
    <scope>NUCLEOTIDE SEQUENCE [LARGE SCALE GENOMIC DNA]</scope>
    <source>
        <strain evidence="5 6">CSUR P1491</strain>
    </source>
</reference>
<dbReference type="PANTHER" id="PTHR47894">
    <property type="entry name" value="HTH-TYPE TRANSCRIPTIONAL REGULATOR GADX"/>
    <property type="match status" value="1"/>
</dbReference>
<dbReference type="EMBL" id="CTEE01000001">
    <property type="protein sequence ID" value="CQD14278.1"/>
    <property type="molecule type" value="Genomic_DNA"/>
</dbReference>
<dbReference type="Pfam" id="PF12833">
    <property type="entry name" value="HTH_18"/>
    <property type="match status" value="1"/>
</dbReference>
<evidence type="ECO:0000259" key="4">
    <source>
        <dbReference type="PROSITE" id="PS01124"/>
    </source>
</evidence>
<keyword evidence="2" id="KW-0238">DNA-binding</keyword>
<dbReference type="STRING" id="141349.BN1232_02976"/>
<sequence length="341" mass="37192">MPDPATPIWDVARSPAPSRHILETARQHGLDDECCLSGTGLTLEDLADPATEVRAGQELTIIRNVIGRLGDLPGLGMESGSHYTFADTGILGYALLSSPTVGDAINVACRYAVLTTTYLSLAAPRLINTEAAIAFDLAQVPPDVRRFLLERDFAIFLRILPPLLGGIDAPTTLRLQVAERQLPASLVEIKNLTVIVENTERNALIVPGELINQPMPAADPQTAAICIRQCEELLNRRRARRGVSASIRMRLIQDSARIPSMASVAAELCITERTLHRRLAAEGTCYRALLDEVRATLAAELLNSGLTVEETARRLGYSETAAFTRAHMRWNGCPPSMRRRG</sequence>
<keyword evidence="3" id="KW-0804">Transcription</keyword>
<dbReference type="GO" id="GO:0000976">
    <property type="term" value="F:transcription cis-regulatory region binding"/>
    <property type="evidence" value="ECO:0007669"/>
    <property type="project" value="TreeGrafter"/>
</dbReference>
<accession>A0A0E3WCI1</accession>
<feature type="domain" description="HTH araC/xylS-type" evidence="4">
    <location>
        <begin position="245"/>
        <end position="341"/>
    </location>
</feature>
<evidence type="ECO:0000256" key="3">
    <source>
        <dbReference type="ARBA" id="ARBA00023163"/>
    </source>
</evidence>
<evidence type="ECO:0000313" key="5">
    <source>
        <dbReference type="EMBL" id="CQD14278.1"/>
    </source>
</evidence>
<protein>
    <submittedName>
        <fullName evidence="5">Transcriptional regulator</fullName>
    </submittedName>
</protein>
<name>A0A0E3WCI1_MYCLN</name>
<proteinExistence type="predicted"/>
<dbReference type="SUPFAM" id="SSF46689">
    <property type="entry name" value="Homeodomain-like"/>
    <property type="match status" value="1"/>
</dbReference>
<evidence type="ECO:0000256" key="1">
    <source>
        <dbReference type="ARBA" id="ARBA00023015"/>
    </source>
</evidence>
<dbReference type="InterPro" id="IPR032687">
    <property type="entry name" value="AraC-type_N"/>
</dbReference>
<dbReference type="RefSeq" id="WP_090602323.1">
    <property type="nucleotide sequence ID" value="NZ_CTEE01000001.1"/>
</dbReference>
<dbReference type="GO" id="GO:0005829">
    <property type="term" value="C:cytosol"/>
    <property type="evidence" value="ECO:0007669"/>
    <property type="project" value="TreeGrafter"/>
</dbReference>
<organism evidence="5 6">
    <name type="scientific">Mycobacterium lentiflavum</name>
    <dbReference type="NCBI Taxonomy" id="141349"/>
    <lineage>
        <taxon>Bacteria</taxon>
        <taxon>Bacillati</taxon>
        <taxon>Actinomycetota</taxon>
        <taxon>Actinomycetes</taxon>
        <taxon>Mycobacteriales</taxon>
        <taxon>Mycobacteriaceae</taxon>
        <taxon>Mycobacterium</taxon>
        <taxon>Mycobacterium simiae complex</taxon>
    </lineage>
</organism>
<dbReference type="SMART" id="SM00342">
    <property type="entry name" value="HTH_ARAC"/>
    <property type="match status" value="1"/>
</dbReference>
<dbReference type="Gene3D" id="1.10.10.60">
    <property type="entry name" value="Homeodomain-like"/>
    <property type="match status" value="1"/>
</dbReference>
<keyword evidence="1" id="KW-0805">Transcription regulation</keyword>
<dbReference type="InterPro" id="IPR009057">
    <property type="entry name" value="Homeodomain-like_sf"/>
</dbReference>
<dbReference type="GO" id="GO:0003700">
    <property type="term" value="F:DNA-binding transcription factor activity"/>
    <property type="evidence" value="ECO:0007669"/>
    <property type="project" value="InterPro"/>
</dbReference>
<gene>
    <name evidence="5" type="ORF">BN1232_02976</name>
</gene>
<dbReference type="PROSITE" id="PS01124">
    <property type="entry name" value="HTH_ARAC_FAMILY_2"/>
    <property type="match status" value="1"/>
</dbReference>
<dbReference type="AlphaFoldDB" id="A0A0E3WCI1"/>
<evidence type="ECO:0000313" key="6">
    <source>
        <dbReference type="Proteomes" id="UP000199251"/>
    </source>
</evidence>
<evidence type="ECO:0000256" key="2">
    <source>
        <dbReference type="ARBA" id="ARBA00023125"/>
    </source>
</evidence>